<proteinExistence type="predicted"/>
<evidence type="ECO:0000256" key="1">
    <source>
        <dbReference type="SAM" id="Phobius"/>
    </source>
</evidence>
<sequence>MINQLEDFFVSRLAHFELFSDHMSHPISRRITTIALTGIIAIIIYKLIFQIGVLLGYWDIPGKEYFIDTPVHCAHVYVDSHAIVNGIKVHSKPLTYHIEFSPEEYNVEDPDLGSTLGFLRKKCYFLFKDSSLYEELKSPHFTFDNVEIYTSKGKILTQDEKPLCLQGVETGNKLNVVYNLES</sequence>
<keyword evidence="1" id="KW-0472">Membrane</keyword>
<dbReference type="PhylomeDB" id="A0A061B364"/>
<protein>
    <submittedName>
        <fullName evidence="2">CYFA0S07e02146g1_1</fullName>
    </submittedName>
</protein>
<keyword evidence="1" id="KW-0812">Transmembrane</keyword>
<evidence type="ECO:0000313" key="2">
    <source>
        <dbReference type="EMBL" id="CDR41440.1"/>
    </source>
</evidence>
<feature type="transmembrane region" description="Helical" evidence="1">
    <location>
        <begin position="33"/>
        <end position="58"/>
    </location>
</feature>
<organism evidence="2">
    <name type="scientific">Cyberlindnera fabianii</name>
    <name type="common">Yeast</name>
    <name type="synonym">Hansenula fabianii</name>
    <dbReference type="NCBI Taxonomy" id="36022"/>
    <lineage>
        <taxon>Eukaryota</taxon>
        <taxon>Fungi</taxon>
        <taxon>Dikarya</taxon>
        <taxon>Ascomycota</taxon>
        <taxon>Saccharomycotina</taxon>
        <taxon>Saccharomycetes</taxon>
        <taxon>Phaffomycetales</taxon>
        <taxon>Phaffomycetaceae</taxon>
        <taxon>Cyberlindnera</taxon>
    </lineage>
</organism>
<keyword evidence="1" id="KW-1133">Transmembrane helix</keyword>
<reference evidence="2" key="1">
    <citation type="journal article" date="2014" name="Genome Announc.">
        <title>Genome sequence of the yeast Cyberlindnera fabianii (Hansenula fabianii).</title>
        <authorList>
            <person name="Freel K.C."/>
            <person name="Sarilar V."/>
            <person name="Neuveglise C."/>
            <person name="Devillers H."/>
            <person name="Friedrich A."/>
            <person name="Schacherer J."/>
        </authorList>
    </citation>
    <scope>NUCLEOTIDE SEQUENCE</scope>
    <source>
        <strain evidence="2">YJS4271</strain>
    </source>
</reference>
<gene>
    <name evidence="2" type="ORF">CYFA0S_07e02146g</name>
</gene>
<name>A0A061B364_CYBFA</name>
<dbReference type="AlphaFoldDB" id="A0A061B364"/>
<dbReference type="OrthoDB" id="3980107at2759"/>
<accession>A0A061B364</accession>
<dbReference type="EMBL" id="LK052892">
    <property type="protein sequence ID" value="CDR41440.1"/>
    <property type="molecule type" value="Genomic_DNA"/>
</dbReference>